<dbReference type="PATRIC" id="fig|1291052.5.peg.236"/>
<accession>A0A0R1ZHH2</accession>
<sequence length="244" mass="27220">MIPVAFAPFEVRMSKTQLTLDLEKTLYAYWEEQGATAVEEVSMPDDQGIVDTLVLQNDNGAHTWRCFELKVTKSDFHSSAKLSFVGNYNYFVLPAKLYAQLKPEIPAHIGVLTYRAFDAADLDAALVPITTPGALTIAKSARYQELQVPESALLDRFTASLNREVVKAKQVEKGLAQYSSEQLLKEMRKRSANYDVYHPDRNVYDQFAAELESTTITALQDEVDALTGELALLKLGLAHDEAAR</sequence>
<gene>
    <name evidence="1" type="ORF">FC18_GL000228</name>
</gene>
<evidence type="ECO:0000313" key="1">
    <source>
        <dbReference type="EMBL" id="KRM54424.1"/>
    </source>
</evidence>
<comment type="caution">
    <text evidence="1">The sequence shown here is derived from an EMBL/GenBank/DDBJ whole genome shotgun (WGS) entry which is preliminary data.</text>
</comment>
<organism evidence="1 2">
    <name type="scientific">Lacticaseibacillus sharpeae JCM 1186 = DSM 20505</name>
    <dbReference type="NCBI Taxonomy" id="1291052"/>
    <lineage>
        <taxon>Bacteria</taxon>
        <taxon>Bacillati</taxon>
        <taxon>Bacillota</taxon>
        <taxon>Bacilli</taxon>
        <taxon>Lactobacillales</taxon>
        <taxon>Lactobacillaceae</taxon>
        <taxon>Lacticaseibacillus</taxon>
    </lineage>
</organism>
<reference evidence="1 2" key="1">
    <citation type="journal article" date="2015" name="Genome Announc.">
        <title>Expanding the biotechnology potential of lactobacilli through comparative genomics of 213 strains and associated genera.</title>
        <authorList>
            <person name="Sun Z."/>
            <person name="Harris H.M."/>
            <person name="McCann A."/>
            <person name="Guo C."/>
            <person name="Argimon S."/>
            <person name="Zhang W."/>
            <person name="Yang X."/>
            <person name="Jeffery I.B."/>
            <person name="Cooney J.C."/>
            <person name="Kagawa T.F."/>
            <person name="Liu W."/>
            <person name="Song Y."/>
            <person name="Salvetti E."/>
            <person name="Wrobel A."/>
            <person name="Rasinkangas P."/>
            <person name="Parkhill J."/>
            <person name="Rea M.C."/>
            <person name="O'Sullivan O."/>
            <person name="Ritari J."/>
            <person name="Douillard F.P."/>
            <person name="Paul Ross R."/>
            <person name="Yang R."/>
            <person name="Briner A.E."/>
            <person name="Felis G.E."/>
            <person name="de Vos W.M."/>
            <person name="Barrangou R."/>
            <person name="Klaenhammer T.R."/>
            <person name="Caufield P.W."/>
            <person name="Cui Y."/>
            <person name="Zhang H."/>
            <person name="O'Toole P.W."/>
        </authorList>
    </citation>
    <scope>NUCLEOTIDE SEQUENCE [LARGE SCALE GENOMIC DNA]</scope>
    <source>
        <strain evidence="1 2">DSM 20505</strain>
    </source>
</reference>
<proteinExistence type="predicted"/>
<protein>
    <submittedName>
        <fullName evidence="1">Uncharacterized protein</fullName>
    </submittedName>
</protein>
<dbReference type="Proteomes" id="UP000051679">
    <property type="component" value="Unassembled WGS sequence"/>
</dbReference>
<name>A0A0R1ZHH2_9LACO</name>
<dbReference type="EMBL" id="AYYO01000055">
    <property type="protein sequence ID" value="KRM54424.1"/>
    <property type="molecule type" value="Genomic_DNA"/>
</dbReference>
<dbReference type="STRING" id="1291052.FC18_GL000228"/>
<evidence type="ECO:0000313" key="2">
    <source>
        <dbReference type="Proteomes" id="UP000051679"/>
    </source>
</evidence>
<dbReference type="AlphaFoldDB" id="A0A0R1ZHH2"/>
<keyword evidence="2" id="KW-1185">Reference proteome</keyword>